<evidence type="ECO:0000313" key="8">
    <source>
        <dbReference type="Proteomes" id="UP000556026"/>
    </source>
</evidence>
<feature type="region of interest" description="Disordered" evidence="2">
    <location>
        <begin position="1"/>
        <end position="31"/>
    </location>
</feature>
<dbReference type="CDD" id="cd01948">
    <property type="entry name" value="EAL"/>
    <property type="match status" value="1"/>
</dbReference>
<feature type="domain" description="GGDEF" evidence="6">
    <location>
        <begin position="481"/>
        <end position="609"/>
    </location>
</feature>
<feature type="domain" description="PAC" evidence="4">
    <location>
        <begin position="395"/>
        <end position="449"/>
    </location>
</feature>
<evidence type="ECO:0008006" key="9">
    <source>
        <dbReference type="Google" id="ProtNLM"/>
    </source>
</evidence>
<dbReference type="InterPro" id="IPR001610">
    <property type="entry name" value="PAC"/>
</dbReference>
<dbReference type="InterPro" id="IPR035965">
    <property type="entry name" value="PAS-like_dom_sf"/>
</dbReference>
<sequence length="883" mass="98093">MAKGSAEVPDVGSTTEVKGLPTGEKGAAVPRRPARGRCDLAGRCGPLEERQAELELLAAALREPEARHRDLALERCQERFDRAPAPLFTLTGNGLISSVNLAGARLLGVERPGLIGLPFSVFLTQDTAPILAALLRQNLEERHPFSCEVSIRGNGRAAFPARIDAASIGAAECSIAVQDLSPFQEQQALDVSESRYRQLFESAKDGLLILDAQRGLITEVNQAGLALLGLSRQELLGRRLYEIGFFSGPGSEQEVLAELNRRGELRYQALPLCTRDGRHLYVDFVGCSYKVEDTRVIQCDLRDVTSRKRAEEALAKSEEQWRTIVHNINEYVYSVRFENGVISSIYHSPKCLEITGYTPEEYYRDPLLWFAMIHDEDRALVNEFLGHILSGKSHPPIRHRIRHKDGSERWLLNNCAVQRLEGEEAGIARLDGFIMDITELKLAEDNIFFLAHHDPLTRLPNRSTLYARIDQVISVAQKANRNMALLFLDIDGFKQINDTLGHDVGDRLLQSVAQRLTECTRPCDIVSRLGGDEFVIVLWDCGVEETTLVAEQIIAGFSLEGSSAVINASIGVSLYPQDGKDYLTLLKNADLAMYQAKKAGGKGFHFYTKRLNELAHERFTIETDLRRALQRDEFVLYYQPKVNILTGEFSGMEALIRWQHPVRGLVAPESFIGIAEESGLLTPISKWIIDTVCRQLKSWRDQGLQASSAINLSASFFQHADFEATIEKALVQTGIPPESLELELTEATIMSDPQQVLGSMAAMKALGLQLSIDDFGIGYSSLSYLKKLPVDKLKIDQSFIRNIAKDTDNMAVVRAVLNIGRSMQLKVIAEGVENASQLAWLQAEGGEEAQGFYFSRPLPAQGMTALLQRGSQPFADTVSTNWH</sequence>
<dbReference type="Pfam" id="PF08447">
    <property type="entry name" value="PAS_3"/>
    <property type="match status" value="1"/>
</dbReference>
<dbReference type="InterPro" id="IPR043128">
    <property type="entry name" value="Rev_trsase/Diguanyl_cyclase"/>
</dbReference>
<dbReference type="FunFam" id="3.30.70.270:FF:000001">
    <property type="entry name" value="Diguanylate cyclase domain protein"/>
    <property type="match status" value="1"/>
</dbReference>
<dbReference type="InterPro" id="IPR000160">
    <property type="entry name" value="GGDEF_dom"/>
</dbReference>
<dbReference type="Pfam" id="PF00989">
    <property type="entry name" value="PAS"/>
    <property type="match status" value="1"/>
</dbReference>
<reference evidence="8" key="1">
    <citation type="submission" date="2020-06" db="EMBL/GenBank/DDBJ databases">
        <title>Draft genomic sequence of Geomonas sp. Red330.</title>
        <authorList>
            <person name="Itoh H."/>
            <person name="Zhenxing X."/>
            <person name="Ushijima N."/>
            <person name="Masuda Y."/>
            <person name="Shiratori Y."/>
            <person name="Senoo K."/>
        </authorList>
    </citation>
    <scope>NUCLEOTIDE SEQUENCE [LARGE SCALE GENOMIC DNA]</scope>
    <source>
        <strain evidence="8">Red330</strain>
    </source>
</reference>
<comment type="caution">
    <text evidence="7">The sequence shown here is derived from an EMBL/GenBank/DDBJ whole genome shotgun (WGS) entry which is preliminary data.</text>
</comment>
<dbReference type="GO" id="GO:0006355">
    <property type="term" value="P:regulation of DNA-templated transcription"/>
    <property type="evidence" value="ECO:0007669"/>
    <property type="project" value="InterPro"/>
</dbReference>
<dbReference type="InterPro" id="IPR052155">
    <property type="entry name" value="Biofilm_reg_signaling"/>
</dbReference>
<dbReference type="FunFam" id="3.20.20.450:FF:000001">
    <property type="entry name" value="Cyclic di-GMP phosphodiesterase yahA"/>
    <property type="match status" value="1"/>
</dbReference>
<keyword evidence="8" id="KW-1185">Reference proteome</keyword>
<dbReference type="Gene3D" id="3.20.20.450">
    <property type="entry name" value="EAL domain"/>
    <property type="match status" value="1"/>
</dbReference>
<dbReference type="PROSITE" id="PS50113">
    <property type="entry name" value="PAC"/>
    <property type="match status" value="1"/>
</dbReference>
<dbReference type="InterPro" id="IPR029787">
    <property type="entry name" value="Nucleotide_cyclase"/>
</dbReference>
<evidence type="ECO:0000256" key="2">
    <source>
        <dbReference type="SAM" id="MobiDB-lite"/>
    </source>
</evidence>
<dbReference type="AlphaFoldDB" id="A0A6V8MIF4"/>
<feature type="domain" description="PAS" evidence="3">
    <location>
        <begin position="317"/>
        <end position="392"/>
    </location>
</feature>
<dbReference type="CDD" id="cd01949">
    <property type="entry name" value="GGDEF"/>
    <property type="match status" value="1"/>
</dbReference>
<dbReference type="Proteomes" id="UP000556026">
    <property type="component" value="Unassembled WGS sequence"/>
</dbReference>
<protein>
    <recommendedName>
        <fullName evidence="9">GGDEF domain-containing protein</fullName>
    </recommendedName>
</protein>
<comment type="catalytic activity">
    <reaction evidence="1">
        <text>3',3'-c-di-GMP + H2O = 5'-phosphoguanylyl(3'-&gt;5')guanosine + H(+)</text>
        <dbReference type="Rhea" id="RHEA:24902"/>
        <dbReference type="ChEBI" id="CHEBI:15377"/>
        <dbReference type="ChEBI" id="CHEBI:15378"/>
        <dbReference type="ChEBI" id="CHEBI:58754"/>
        <dbReference type="ChEBI" id="CHEBI:58805"/>
        <dbReference type="EC" id="3.1.4.52"/>
    </reaction>
    <physiologicalReaction direction="left-to-right" evidence="1">
        <dbReference type="Rhea" id="RHEA:24903"/>
    </physiologicalReaction>
</comment>
<evidence type="ECO:0000259" key="6">
    <source>
        <dbReference type="PROSITE" id="PS50887"/>
    </source>
</evidence>
<dbReference type="PROSITE" id="PS50883">
    <property type="entry name" value="EAL"/>
    <property type="match status" value="1"/>
</dbReference>
<dbReference type="Gene3D" id="3.30.70.270">
    <property type="match status" value="1"/>
</dbReference>
<dbReference type="EMBL" id="BLXX01000005">
    <property type="protein sequence ID" value="GFO59707.1"/>
    <property type="molecule type" value="Genomic_DNA"/>
</dbReference>
<dbReference type="RefSeq" id="WP_183354537.1">
    <property type="nucleotide sequence ID" value="NZ_BLXX01000005.1"/>
</dbReference>
<dbReference type="SMART" id="SM00052">
    <property type="entry name" value="EAL"/>
    <property type="match status" value="1"/>
</dbReference>
<evidence type="ECO:0000313" key="7">
    <source>
        <dbReference type="EMBL" id="GFO59707.1"/>
    </source>
</evidence>
<dbReference type="InterPro" id="IPR013767">
    <property type="entry name" value="PAS_fold"/>
</dbReference>
<organism evidence="7 8">
    <name type="scientific">Geomonas silvestris</name>
    <dbReference type="NCBI Taxonomy" id="2740184"/>
    <lineage>
        <taxon>Bacteria</taxon>
        <taxon>Pseudomonadati</taxon>
        <taxon>Thermodesulfobacteriota</taxon>
        <taxon>Desulfuromonadia</taxon>
        <taxon>Geobacterales</taxon>
        <taxon>Geobacteraceae</taxon>
        <taxon>Geomonas</taxon>
    </lineage>
</organism>
<dbReference type="SMART" id="SM00267">
    <property type="entry name" value="GGDEF"/>
    <property type="match status" value="1"/>
</dbReference>
<dbReference type="NCBIfam" id="TIGR00254">
    <property type="entry name" value="GGDEF"/>
    <property type="match status" value="1"/>
</dbReference>
<dbReference type="InterPro" id="IPR035919">
    <property type="entry name" value="EAL_sf"/>
</dbReference>
<name>A0A6V8MIF4_9BACT</name>
<evidence type="ECO:0000259" key="3">
    <source>
        <dbReference type="PROSITE" id="PS50112"/>
    </source>
</evidence>
<dbReference type="SMART" id="SM00086">
    <property type="entry name" value="PAC"/>
    <property type="match status" value="1"/>
</dbReference>
<dbReference type="InterPro" id="IPR013655">
    <property type="entry name" value="PAS_fold_3"/>
</dbReference>
<dbReference type="SUPFAM" id="SSF141868">
    <property type="entry name" value="EAL domain-like"/>
    <property type="match status" value="1"/>
</dbReference>
<dbReference type="Pfam" id="PF00563">
    <property type="entry name" value="EAL"/>
    <property type="match status" value="1"/>
</dbReference>
<evidence type="ECO:0000259" key="4">
    <source>
        <dbReference type="PROSITE" id="PS50113"/>
    </source>
</evidence>
<dbReference type="GO" id="GO:0071111">
    <property type="term" value="F:cyclic-guanylate-specific phosphodiesterase activity"/>
    <property type="evidence" value="ECO:0007669"/>
    <property type="project" value="UniProtKB-EC"/>
</dbReference>
<dbReference type="PANTHER" id="PTHR44757">
    <property type="entry name" value="DIGUANYLATE CYCLASE DGCP"/>
    <property type="match status" value="1"/>
</dbReference>
<dbReference type="Pfam" id="PF00990">
    <property type="entry name" value="GGDEF"/>
    <property type="match status" value="1"/>
</dbReference>
<feature type="domain" description="PAS" evidence="3">
    <location>
        <begin position="72"/>
        <end position="142"/>
    </location>
</feature>
<dbReference type="PANTHER" id="PTHR44757:SF2">
    <property type="entry name" value="BIOFILM ARCHITECTURE MAINTENANCE PROTEIN MBAA"/>
    <property type="match status" value="1"/>
</dbReference>
<dbReference type="InterPro" id="IPR001633">
    <property type="entry name" value="EAL_dom"/>
</dbReference>
<dbReference type="GO" id="GO:0071732">
    <property type="term" value="P:cellular response to nitric oxide"/>
    <property type="evidence" value="ECO:0007669"/>
    <property type="project" value="UniProtKB-ARBA"/>
</dbReference>
<dbReference type="InterPro" id="IPR000700">
    <property type="entry name" value="PAS-assoc_C"/>
</dbReference>
<dbReference type="NCBIfam" id="TIGR00229">
    <property type="entry name" value="sensory_box"/>
    <property type="match status" value="2"/>
</dbReference>
<evidence type="ECO:0000259" key="5">
    <source>
        <dbReference type="PROSITE" id="PS50883"/>
    </source>
</evidence>
<evidence type="ECO:0000256" key="1">
    <source>
        <dbReference type="ARBA" id="ARBA00051114"/>
    </source>
</evidence>
<dbReference type="PROSITE" id="PS50112">
    <property type="entry name" value="PAS"/>
    <property type="match status" value="3"/>
</dbReference>
<proteinExistence type="predicted"/>
<feature type="domain" description="EAL" evidence="5">
    <location>
        <begin position="618"/>
        <end position="871"/>
    </location>
</feature>
<dbReference type="SUPFAM" id="SSF55073">
    <property type="entry name" value="Nucleotide cyclase"/>
    <property type="match status" value="1"/>
</dbReference>
<dbReference type="SMART" id="SM00091">
    <property type="entry name" value="PAS"/>
    <property type="match status" value="3"/>
</dbReference>
<dbReference type="Gene3D" id="3.30.450.20">
    <property type="entry name" value="PAS domain"/>
    <property type="match status" value="3"/>
</dbReference>
<dbReference type="CDD" id="cd00130">
    <property type="entry name" value="PAS"/>
    <property type="match status" value="3"/>
</dbReference>
<accession>A0A6V8MIF4</accession>
<dbReference type="Pfam" id="PF13188">
    <property type="entry name" value="PAS_8"/>
    <property type="match status" value="1"/>
</dbReference>
<dbReference type="PROSITE" id="PS50887">
    <property type="entry name" value="GGDEF"/>
    <property type="match status" value="1"/>
</dbReference>
<gene>
    <name evidence="7" type="ORF">GMST_20320</name>
</gene>
<dbReference type="SUPFAM" id="SSF55785">
    <property type="entry name" value="PYP-like sensor domain (PAS domain)"/>
    <property type="match status" value="3"/>
</dbReference>
<feature type="domain" description="PAS" evidence="3">
    <location>
        <begin position="192"/>
        <end position="261"/>
    </location>
</feature>
<dbReference type="InterPro" id="IPR000014">
    <property type="entry name" value="PAS"/>
</dbReference>